<dbReference type="EMBL" id="LRHK01000001">
    <property type="protein sequence ID" value="KWX17801.1"/>
    <property type="molecule type" value="Genomic_DNA"/>
</dbReference>
<dbReference type="AlphaFoldDB" id="A0A132P651"/>
<evidence type="ECO:0000313" key="14">
    <source>
        <dbReference type="Proteomes" id="UP000070452"/>
    </source>
</evidence>
<comment type="similarity">
    <text evidence="5">Belongs to the YicC/YloC family.</text>
</comment>
<reference evidence="10" key="6">
    <citation type="submission" date="2023-03" db="EMBL/GenBank/DDBJ databases">
        <authorList>
            <person name="Shen W."/>
            <person name="Cai J."/>
        </authorList>
    </citation>
    <scope>NUCLEOTIDE SEQUENCE</scope>
    <source>
        <strain evidence="10">B1010-2</strain>
    </source>
</reference>
<evidence type="ECO:0000259" key="6">
    <source>
        <dbReference type="Pfam" id="PF03755"/>
    </source>
</evidence>
<evidence type="ECO:0000313" key="8">
    <source>
        <dbReference type="EMBL" id="KWX17801.1"/>
    </source>
</evidence>
<dbReference type="InterPro" id="IPR005229">
    <property type="entry name" value="YicC/YloC-like"/>
</dbReference>
<evidence type="ECO:0000313" key="15">
    <source>
        <dbReference type="Proteomes" id="UP000194737"/>
    </source>
</evidence>
<evidence type="ECO:0000256" key="3">
    <source>
        <dbReference type="ARBA" id="ARBA00022759"/>
    </source>
</evidence>
<reference evidence="13 17" key="4">
    <citation type="submission" date="2017-12" db="EMBL/GenBank/DDBJ databases">
        <title>A pool of 800 enterococci isolated from chicken carcass rinse samples from New Zealand.</title>
        <authorList>
            <person name="Zhang J."/>
            <person name="Rogers L."/>
            <person name="Midwinter A."/>
            <person name="French N."/>
        </authorList>
    </citation>
    <scope>NUCLEOTIDE SEQUENCE [LARGE SCALE GENOMIC DNA]</scope>
    <source>
        <strain evidence="13 17">EN697</strain>
    </source>
</reference>
<dbReference type="GO" id="GO:0004521">
    <property type="term" value="F:RNA endonuclease activity"/>
    <property type="evidence" value="ECO:0007669"/>
    <property type="project" value="InterPro"/>
</dbReference>
<evidence type="ECO:0000256" key="4">
    <source>
        <dbReference type="ARBA" id="ARBA00022801"/>
    </source>
</evidence>
<reference evidence="9" key="5">
    <citation type="submission" date="2022-05" db="EMBL/GenBank/DDBJ databases">
        <title>Draft genome sequences of Clostridium perfringens strains isolated from Peru.</title>
        <authorList>
            <person name="Hurtado R."/>
            <person name="Lima L."/>
            <person name="Sousa T."/>
            <person name="Jaiswal A.K."/>
            <person name="Tiwari S."/>
            <person name="Maturrano L."/>
            <person name="Brenig B."/>
            <person name="Azevedo V."/>
        </authorList>
    </citation>
    <scope>NUCLEOTIDE SEQUENCE</scope>
    <source>
        <strain evidence="9">CP4</strain>
    </source>
</reference>
<evidence type="ECO:0000256" key="2">
    <source>
        <dbReference type="ARBA" id="ARBA00022722"/>
    </source>
</evidence>
<keyword evidence="3" id="KW-0255">Endonuclease</keyword>
<dbReference type="PATRIC" id="fig|1352.770.peg.306"/>
<dbReference type="PANTHER" id="PTHR30636:SF3">
    <property type="entry name" value="UPF0701 PROTEIN YICC"/>
    <property type="match status" value="1"/>
</dbReference>
<keyword evidence="4" id="KW-0378">Hydrolase</keyword>
<evidence type="ECO:0000313" key="16">
    <source>
        <dbReference type="Proteomes" id="UP000253144"/>
    </source>
</evidence>
<feature type="domain" description="Endoribonuclease YicC-like C-terminal" evidence="7">
    <location>
        <begin position="185"/>
        <end position="296"/>
    </location>
</feature>
<dbReference type="Proteomes" id="UP000194737">
    <property type="component" value="Unassembled WGS sequence"/>
</dbReference>
<evidence type="ECO:0000259" key="7">
    <source>
        <dbReference type="Pfam" id="PF08340"/>
    </source>
</evidence>
<dbReference type="EMBL" id="PJVH01000015">
    <property type="protein sequence ID" value="RXU89205.1"/>
    <property type="molecule type" value="Genomic_DNA"/>
</dbReference>
<accession>A0A132P651</accession>
<dbReference type="Pfam" id="PF08340">
    <property type="entry name" value="YicC-like_C"/>
    <property type="match status" value="1"/>
</dbReference>
<protein>
    <submittedName>
        <fullName evidence="9 11">YicC</fullName>
    </submittedName>
</protein>
<reference evidence="12 16" key="1">
    <citation type="submission" date="2015-06" db="EMBL/GenBank/DDBJ databases">
        <title>The Genome Sequence of Enterococcus faecium 131EA1.</title>
        <authorList>
            <consortium name="The Broad Institute Genomics Platform"/>
            <consortium name="The Broad Institute Genome Sequencing Center for Infectious Disease"/>
            <person name="Earl A.M."/>
            <person name="Van Tyne D."/>
            <person name="Lebreton F."/>
            <person name="Saavedra J.T."/>
            <person name="Gilmore M.S."/>
            <person name="Manson Mcguire A."/>
            <person name="Clock S."/>
            <person name="Crupain M."/>
            <person name="Rangan U."/>
            <person name="Young S."/>
            <person name="Abouelleil A."/>
            <person name="Cao P."/>
            <person name="Chapman S.B."/>
            <person name="Griggs A."/>
            <person name="Priest M."/>
            <person name="Shea T."/>
            <person name="Wortman J."/>
            <person name="Nusbaum C."/>
            <person name="Birren B."/>
        </authorList>
    </citation>
    <scope>NUCLEOTIDE SEQUENCE [LARGE SCALE GENOMIC DNA]</scope>
    <source>
        <strain evidence="12 16">131EA1</strain>
    </source>
</reference>
<evidence type="ECO:0000313" key="13">
    <source>
        <dbReference type="EMBL" id="RXU89205.1"/>
    </source>
</evidence>
<dbReference type="GO" id="GO:0016787">
    <property type="term" value="F:hydrolase activity"/>
    <property type="evidence" value="ECO:0007669"/>
    <property type="project" value="UniProtKB-KW"/>
</dbReference>
<dbReference type="Pfam" id="PF03755">
    <property type="entry name" value="YicC-like_N"/>
    <property type="match status" value="1"/>
</dbReference>
<dbReference type="InterPro" id="IPR013551">
    <property type="entry name" value="YicC-like_C"/>
</dbReference>
<reference evidence="8 14" key="2">
    <citation type="submission" date="2016-01" db="EMBL/GenBank/DDBJ databases">
        <title>Molecular Mechanisms for transfer of large genomic segments between Enterococcus faecium strains.</title>
        <authorList>
            <person name="Garcia-Solache M.A."/>
            <person name="Lebreton F."/>
            <person name="Mclaughlin R.E."/>
            <person name="Whiteaker J.D."/>
            <person name="Gilmore M.S."/>
            <person name="Rice L.B."/>
        </authorList>
    </citation>
    <scope>NUCLEOTIDE SEQUENCE [LARGE SCALE GENOMIC DNA]</scope>
    <source>
        <strain evidence="8 14">D344RRF x C68</strain>
    </source>
</reference>
<evidence type="ECO:0000313" key="12">
    <source>
        <dbReference type="EMBL" id="RBS28162.1"/>
    </source>
</evidence>
<dbReference type="Proteomes" id="UP000289562">
    <property type="component" value="Unassembled WGS sequence"/>
</dbReference>
<dbReference type="Proteomes" id="UP000070452">
    <property type="component" value="Unassembled WGS sequence"/>
</dbReference>
<evidence type="ECO:0000313" key="11">
    <source>
        <dbReference type="EMBL" id="OTN95663.1"/>
    </source>
</evidence>
<proteinExistence type="inferred from homology"/>
<dbReference type="EMBL" id="LEQJ01000015">
    <property type="protein sequence ID" value="RBS28162.1"/>
    <property type="molecule type" value="Genomic_DNA"/>
</dbReference>
<comment type="caution">
    <text evidence="8">The sequence shown here is derived from an EMBL/GenBank/DDBJ whole genome shotgun (WGS) entry which is preliminary data.</text>
</comment>
<comment type="cofactor">
    <cofactor evidence="1">
        <name>a divalent metal cation</name>
        <dbReference type="ChEBI" id="CHEBI:60240"/>
    </cofactor>
</comment>
<dbReference type="Proteomes" id="UP001141166">
    <property type="component" value="Unassembled WGS sequence"/>
</dbReference>
<sequence>MKSMTGFGKAIRETKAYQLDIEIKSVNQRFLDVQIRSPKILNFIENDFRQLIKQQLSRGRIEVFVNLAYIGKNEKQIVINWELIDSLITQLTDGIQQRYGSQNQVSISRMAERFALDENFVTVEEKPEESMEELAQLALDTLKSALDSIEASREKEGQALALVLKKNTEEFKEVLKKLDSFVEIYEKEFQIRYQKKLEEFLGAKVDEQRLLTELAILLERGDIHEELDRLAIHVQKLDELIEAQCPVGRELDFLIQEMNREINTIGSKSNAIEIKNQVVQSKTILEKIREQVQNIE</sequence>
<evidence type="ECO:0000313" key="9">
    <source>
        <dbReference type="EMBL" id="MDC4247152.1"/>
    </source>
</evidence>
<name>A0A132P651_ENTFC</name>
<evidence type="ECO:0000256" key="5">
    <source>
        <dbReference type="ARBA" id="ARBA00035648"/>
    </source>
</evidence>
<evidence type="ECO:0000313" key="10">
    <source>
        <dbReference type="EMBL" id="MDT2369199.1"/>
    </source>
</evidence>
<feature type="domain" description="Endoribonuclease YicC-like N-terminal" evidence="6">
    <location>
        <begin position="1"/>
        <end position="161"/>
    </location>
</feature>
<dbReference type="Proteomes" id="UP000253144">
    <property type="component" value="Unassembled WGS sequence"/>
</dbReference>
<dbReference type="InterPro" id="IPR013527">
    <property type="entry name" value="YicC-like_N"/>
</dbReference>
<dbReference type="EMBL" id="NGLB01000002">
    <property type="protein sequence ID" value="OTN95663.1"/>
    <property type="molecule type" value="Genomic_DNA"/>
</dbReference>
<dbReference type="EMBL" id="JAMWMK010000004">
    <property type="protein sequence ID" value="MDC4247152.1"/>
    <property type="molecule type" value="Genomic_DNA"/>
</dbReference>
<reference evidence="11 15" key="3">
    <citation type="submission" date="2017-05" db="EMBL/GenBank/DDBJ databases">
        <title>The Genome Sequence of Enterococcus faecium 6F2_DIV0138.</title>
        <authorList>
            <consortium name="The Broad Institute Genomics Platform"/>
            <consortium name="The Broad Institute Genomic Center for Infectious Diseases"/>
            <person name="Earl A."/>
            <person name="Manson A."/>
            <person name="Schwartman J."/>
            <person name="Gilmore M."/>
            <person name="Abouelleil A."/>
            <person name="Cao P."/>
            <person name="Chapman S."/>
            <person name="Cusick C."/>
            <person name="Shea T."/>
            <person name="Young S."/>
            <person name="Neafsey D."/>
            <person name="Nusbaum C."/>
            <person name="Birren B."/>
        </authorList>
    </citation>
    <scope>NUCLEOTIDE SEQUENCE [LARGE SCALE GENOMIC DNA]</scope>
    <source>
        <strain evidence="11 15">6F2_DIV0138</strain>
    </source>
</reference>
<dbReference type="Proteomes" id="UP001260956">
    <property type="component" value="Unassembled WGS sequence"/>
</dbReference>
<dbReference type="PANTHER" id="PTHR30636">
    <property type="entry name" value="UPF0701 PROTEIN YICC"/>
    <property type="match status" value="1"/>
</dbReference>
<keyword evidence="2" id="KW-0540">Nuclease</keyword>
<dbReference type="RefSeq" id="WP_002298192.1">
    <property type="nucleotide sequence ID" value="NZ_AP019394.1"/>
</dbReference>
<dbReference type="NCBIfam" id="TIGR00255">
    <property type="entry name" value="YicC/YloC family endoribonuclease"/>
    <property type="match status" value="1"/>
</dbReference>
<evidence type="ECO:0000256" key="1">
    <source>
        <dbReference type="ARBA" id="ARBA00001968"/>
    </source>
</evidence>
<evidence type="ECO:0000313" key="17">
    <source>
        <dbReference type="Proteomes" id="UP000289562"/>
    </source>
</evidence>
<gene>
    <name evidence="11" type="ORF">A5804_002674</name>
    <name evidence="8" type="ORF">AWT83_04520</name>
    <name evidence="13" type="ORF">CYQ77_06270</name>
    <name evidence="12" type="ORF">EB12_02338</name>
    <name evidence="9" type="ORF">M3X98_03665</name>
    <name evidence="10" type="ORF">P6Z85_03220</name>
</gene>
<organism evidence="8 14">
    <name type="scientific">Enterococcus faecium</name>
    <name type="common">Streptococcus faecium</name>
    <dbReference type="NCBI Taxonomy" id="1352"/>
    <lineage>
        <taxon>Bacteria</taxon>
        <taxon>Bacillati</taxon>
        <taxon>Bacillota</taxon>
        <taxon>Bacilli</taxon>
        <taxon>Lactobacillales</taxon>
        <taxon>Enterococcaceae</taxon>
        <taxon>Enterococcus</taxon>
    </lineage>
</organism>
<dbReference type="EMBL" id="JARPTX010000007">
    <property type="protein sequence ID" value="MDT2369199.1"/>
    <property type="molecule type" value="Genomic_DNA"/>
</dbReference>